<dbReference type="KEGG" id="euz:DVS28_b0052"/>
<comment type="subunit">
    <text evidence="2">Homotetramer.</text>
</comment>
<dbReference type="PANTHER" id="PTHR10302:SF27">
    <property type="entry name" value="SINGLE-STRANDED DNA-BINDING PROTEIN"/>
    <property type="match status" value="1"/>
</dbReference>
<evidence type="ECO:0000256" key="1">
    <source>
        <dbReference type="ARBA" id="ARBA00023125"/>
    </source>
</evidence>
<dbReference type="SUPFAM" id="SSF50249">
    <property type="entry name" value="Nucleic acid-binding proteins"/>
    <property type="match status" value="1"/>
</dbReference>
<evidence type="ECO:0000256" key="2">
    <source>
        <dbReference type="HAMAP-Rule" id="MF_00984"/>
    </source>
</evidence>
<keyword evidence="6" id="KW-1185">Reference proteome</keyword>
<geneLocation type="plasmid" evidence="6">
    <name>pedy32-46i</name>
</geneLocation>
<reference evidence="5 6" key="1">
    <citation type="submission" date="2018-09" db="EMBL/GenBank/DDBJ databases">
        <title>Complete genome sequence of Euzebya sp. DY32-46 isolated from seawater of Pacific Ocean.</title>
        <authorList>
            <person name="Xu L."/>
            <person name="Wu Y.-H."/>
            <person name="Xu X.-W."/>
        </authorList>
    </citation>
    <scope>NUCLEOTIDE SEQUENCE [LARGE SCALE GENOMIC DNA]</scope>
    <source>
        <strain evidence="5 6">DY32-46</strain>
        <plasmid evidence="6">pedy32-46i</plasmid>
    </source>
</reference>
<evidence type="ECO:0000313" key="6">
    <source>
        <dbReference type="Proteomes" id="UP000264006"/>
    </source>
</evidence>
<dbReference type="InterPro" id="IPR012340">
    <property type="entry name" value="NA-bd_OB-fold"/>
</dbReference>
<gene>
    <name evidence="5" type="ORF">DVS28_b0052</name>
</gene>
<feature type="compositionally biased region" description="Gly residues" evidence="4">
    <location>
        <begin position="122"/>
        <end position="136"/>
    </location>
</feature>
<evidence type="ECO:0000313" key="5">
    <source>
        <dbReference type="EMBL" id="AXV09822.1"/>
    </source>
</evidence>
<proteinExistence type="inferred from homology"/>
<dbReference type="GO" id="GO:0003697">
    <property type="term" value="F:single-stranded DNA binding"/>
    <property type="evidence" value="ECO:0007669"/>
    <property type="project" value="UniProtKB-UniRule"/>
</dbReference>
<accession>A0A346Y5S5</accession>
<dbReference type="NCBIfam" id="TIGR00621">
    <property type="entry name" value="ssb"/>
    <property type="match status" value="1"/>
</dbReference>
<name>A0A346Y5S5_9ACTN</name>
<protein>
    <recommendedName>
        <fullName evidence="2 3">Single-stranded DNA-binding protein</fullName>
        <shortName evidence="2">SSB</shortName>
    </recommendedName>
</protein>
<feature type="region of interest" description="Disordered" evidence="4">
    <location>
        <begin position="118"/>
        <end position="148"/>
    </location>
</feature>
<sequence length="148" mass="16423">MANEQNTITVIGNLTKDPDLRYTQGGTAVANLSVAVNRRVRNKDTNEWEDKLDGYFDVNIWRDHAENVAESLNKGDRVVVIGRLTKRSWEDKDGQTRWQTEIEADEICPSLRWAKASVEKVSGGGKRQPAMSGGGQAPPPVADDEVPF</sequence>
<dbReference type="Proteomes" id="UP000264006">
    <property type="component" value="Plasmid pEDY32-46I"/>
</dbReference>
<evidence type="ECO:0000256" key="3">
    <source>
        <dbReference type="PIRNR" id="PIRNR002070"/>
    </source>
</evidence>
<dbReference type="Gene3D" id="2.40.50.140">
    <property type="entry name" value="Nucleic acid-binding proteins"/>
    <property type="match status" value="1"/>
</dbReference>
<dbReference type="EMBL" id="CP031166">
    <property type="protein sequence ID" value="AXV09822.1"/>
    <property type="molecule type" value="Genomic_DNA"/>
</dbReference>
<dbReference type="PROSITE" id="PS50935">
    <property type="entry name" value="SSB"/>
    <property type="match status" value="1"/>
</dbReference>
<dbReference type="InterPro" id="IPR000424">
    <property type="entry name" value="Primosome_PriB/ssb"/>
</dbReference>
<comment type="caution">
    <text evidence="2">Lacks conserved residue(s) required for the propagation of feature annotation.</text>
</comment>
<dbReference type="InterPro" id="IPR011344">
    <property type="entry name" value="ssDNA-bd"/>
</dbReference>
<dbReference type="AlphaFoldDB" id="A0A346Y5S5"/>
<dbReference type="PIRSF" id="PIRSF002070">
    <property type="entry name" value="SSB"/>
    <property type="match status" value="1"/>
</dbReference>
<keyword evidence="5" id="KW-0614">Plasmid</keyword>
<dbReference type="RefSeq" id="WP_114594440.1">
    <property type="nucleotide sequence ID" value="NZ_CP031166.1"/>
</dbReference>
<dbReference type="GO" id="GO:0006260">
    <property type="term" value="P:DNA replication"/>
    <property type="evidence" value="ECO:0007669"/>
    <property type="project" value="InterPro"/>
</dbReference>
<dbReference type="HAMAP" id="MF_00984">
    <property type="entry name" value="SSB"/>
    <property type="match status" value="1"/>
</dbReference>
<dbReference type="OrthoDB" id="9809878at2"/>
<dbReference type="GO" id="GO:0009295">
    <property type="term" value="C:nucleoid"/>
    <property type="evidence" value="ECO:0007669"/>
    <property type="project" value="TreeGrafter"/>
</dbReference>
<evidence type="ECO:0000256" key="4">
    <source>
        <dbReference type="SAM" id="MobiDB-lite"/>
    </source>
</evidence>
<dbReference type="CDD" id="cd04496">
    <property type="entry name" value="SSB_OBF"/>
    <property type="match status" value="1"/>
</dbReference>
<dbReference type="Pfam" id="PF00436">
    <property type="entry name" value="SSB"/>
    <property type="match status" value="1"/>
</dbReference>
<organism evidence="5 6">
    <name type="scientific">Euzebya pacifica</name>
    <dbReference type="NCBI Taxonomy" id="1608957"/>
    <lineage>
        <taxon>Bacteria</taxon>
        <taxon>Bacillati</taxon>
        <taxon>Actinomycetota</taxon>
        <taxon>Nitriliruptoria</taxon>
        <taxon>Euzebyales</taxon>
    </lineage>
</organism>
<keyword evidence="1 2" id="KW-0238">DNA-binding</keyword>
<dbReference type="PANTHER" id="PTHR10302">
    <property type="entry name" value="SINGLE-STRANDED DNA-BINDING PROTEIN"/>
    <property type="match status" value="1"/>
</dbReference>